<keyword evidence="3" id="KW-1185">Reference proteome</keyword>
<dbReference type="SUPFAM" id="SSF54427">
    <property type="entry name" value="NTF2-like"/>
    <property type="match status" value="1"/>
</dbReference>
<evidence type="ECO:0000259" key="1">
    <source>
        <dbReference type="Pfam" id="PF12680"/>
    </source>
</evidence>
<reference evidence="2 3" key="1">
    <citation type="submission" date="2024-09" db="EMBL/GenBank/DDBJ databases">
        <authorList>
            <person name="Sun Q."/>
            <person name="Mori K."/>
        </authorList>
    </citation>
    <scope>NUCLEOTIDE SEQUENCE [LARGE SCALE GENOMIC DNA]</scope>
    <source>
        <strain evidence="2 3">CCM 7765</strain>
    </source>
</reference>
<dbReference type="InterPro" id="IPR032710">
    <property type="entry name" value="NTF2-like_dom_sf"/>
</dbReference>
<dbReference type="EMBL" id="JBHLWO010000001">
    <property type="protein sequence ID" value="MFC0317595.1"/>
    <property type="molecule type" value="Genomic_DNA"/>
</dbReference>
<dbReference type="InterPro" id="IPR037401">
    <property type="entry name" value="SnoaL-like"/>
</dbReference>
<evidence type="ECO:0000313" key="2">
    <source>
        <dbReference type="EMBL" id="MFC0317595.1"/>
    </source>
</evidence>
<protein>
    <submittedName>
        <fullName evidence="2">Nuclear transport factor 2 family protein</fullName>
    </submittedName>
</protein>
<organism evidence="2 3">
    <name type="scientific">Olivibacter oleidegradans</name>
    <dbReference type="NCBI Taxonomy" id="760123"/>
    <lineage>
        <taxon>Bacteria</taxon>
        <taxon>Pseudomonadati</taxon>
        <taxon>Bacteroidota</taxon>
        <taxon>Sphingobacteriia</taxon>
        <taxon>Sphingobacteriales</taxon>
        <taxon>Sphingobacteriaceae</taxon>
        <taxon>Olivibacter</taxon>
    </lineage>
</organism>
<dbReference type="Pfam" id="PF12680">
    <property type="entry name" value="SnoaL_2"/>
    <property type="match status" value="1"/>
</dbReference>
<evidence type="ECO:0000313" key="3">
    <source>
        <dbReference type="Proteomes" id="UP001589774"/>
    </source>
</evidence>
<proteinExistence type="predicted"/>
<dbReference type="Gene3D" id="3.10.450.50">
    <property type="match status" value="1"/>
</dbReference>
<feature type="domain" description="SnoaL-like" evidence="1">
    <location>
        <begin position="12"/>
        <end position="91"/>
    </location>
</feature>
<gene>
    <name evidence="2" type="ORF">ACFFI0_04720</name>
</gene>
<name>A0ABV6HFF6_9SPHI</name>
<dbReference type="Proteomes" id="UP001589774">
    <property type="component" value="Unassembled WGS sequence"/>
</dbReference>
<comment type="caution">
    <text evidence="2">The sequence shown here is derived from an EMBL/GenBank/DDBJ whole genome shotgun (WGS) entry which is preliminary data.</text>
</comment>
<accession>A0ABV6HFF6</accession>
<sequence>MKAEKFNRFTSDWIRAWNNHDLEEIMTHYADDIDFRSPIIQQLGVSEEGQVRGKQQLKDYFERGLKKYPDLAFELYHELHGINSVVLVYRSVNNSISAEYMELNDEGKIQRVRAHYHWH</sequence>
<dbReference type="RefSeq" id="WP_130854526.1">
    <property type="nucleotide sequence ID" value="NZ_JBHLWO010000001.1"/>
</dbReference>